<dbReference type="Pfam" id="PF13450">
    <property type="entry name" value="NAD_binding_8"/>
    <property type="match status" value="1"/>
</dbReference>
<comment type="caution">
    <text evidence="3">The sequence shown here is derived from an EMBL/GenBank/DDBJ whole genome shotgun (WGS) entry which is preliminary data.</text>
</comment>
<dbReference type="PANTHER" id="PTHR47469:SF2">
    <property type="entry name" value="OS06G0597600 PROTEIN"/>
    <property type="match status" value="1"/>
</dbReference>
<evidence type="ECO:0000313" key="4">
    <source>
        <dbReference type="Proteomes" id="UP000190827"/>
    </source>
</evidence>
<name>A0ABY1LFM0_9MICO</name>
<accession>A0ABY1LFM0</accession>
<reference evidence="3 4" key="1">
    <citation type="submission" date="2017-02" db="EMBL/GenBank/DDBJ databases">
        <authorList>
            <person name="Varghese N."/>
            <person name="Submissions S."/>
        </authorList>
    </citation>
    <scope>NUCLEOTIDE SEQUENCE [LARGE SCALE GENOMIC DNA]</scope>
    <source>
        <strain evidence="3 4">VKM Ac-1787</strain>
    </source>
</reference>
<dbReference type="EMBL" id="FUZO01000001">
    <property type="protein sequence ID" value="SKC35760.1"/>
    <property type="molecule type" value="Genomic_DNA"/>
</dbReference>
<dbReference type="Pfam" id="PF01494">
    <property type="entry name" value="FAD_binding_3"/>
    <property type="match status" value="1"/>
</dbReference>
<dbReference type="PRINTS" id="PR00420">
    <property type="entry name" value="RNGMNOXGNASE"/>
</dbReference>
<protein>
    <submittedName>
        <fullName evidence="3">2-polyprenyl-6-methoxyphenol hydroxylase</fullName>
    </submittedName>
</protein>
<gene>
    <name evidence="3" type="ORF">SAMN06295973_0038</name>
</gene>
<dbReference type="InterPro" id="IPR054707">
    <property type="entry name" value="DhpH_subs-bd"/>
</dbReference>
<feature type="domain" description="FAD-binding" evidence="1">
    <location>
        <begin position="300"/>
        <end position="367"/>
    </location>
</feature>
<dbReference type="Gene3D" id="3.30.9.60">
    <property type="match status" value="1"/>
</dbReference>
<dbReference type="InterPro" id="IPR002938">
    <property type="entry name" value="FAD-bd"/>
</dbReference>
<evidence type="ECO:0000313" key="3">
    <source>
        <dbReference type="EMBL" id="SKC35760.1"/>
    </source>
</evidence>
<dbReference type="InterPro" id="IPR036188">
    <property type="entry name" value="FAD/NAD-bd_sf"/>
</dbReference>
<organism evidence="3 4">
    <name type="scientific">Plantibacter cousiniae</name>
    <name type="common">nom. nud.</name>
    <dbReference type="NCBI Taxonomy" id="199709"/>
    <lineage>
        <taxon>Bacteria</taxon>
        <taxon>Bacillati</taxon>
        <taxon>Actinomycetota</taxon>
        <taxon>Actinomycetes</taxon>
        <taxon>Micrococcales</taxon>
        <taxon>Microbacteriaceae</taxon>
        <taxon>Plantibacter</taxon>
    </lineage>
</organism>
<dbReference type="PANTHER" id="PTHR47469">
    <property type="entry name" value="MONOOXYGENASE-LIKE"/>
    <property type="match status" value="1"/>
</dbReference>
<keyword evidence="4" id="KW-1185">Reference proteome</keyword>
<dbReference type="NCBIfam" id="NF005566">
    <property type="entry name" value="PRK07236.1"/>
    <property type="match status" value="1"/>
</dbReference>
<dbReference type="Proteomes" id="UP000190827">
    <property type="component" value="Unassembled WGS sequence"/>
</dbReference>
<evidence type="ECO:0000259" key="2">
    <source>
        <dbReference type="Pfam" id="PF22607"/>
    </source>
</evidence>
<dbReference type="SUPFAM" id="SSF51905">
    <property type="entry name" value="FAD/NAD(P)-binding domain"/>
    <property type="match status" value="1"/>
</dbReference>
<dbReference type="RefSeq" id="WP_079704194.1">
    <property type="nucleotide sequence ID" value="NZ_FUZO01000001.1"/>
</dbReference>
<proteinExistence type="predicted"/>
<dbReference type="Pfam" id="PF22607">
    <property type="entry name" value="FAD_binding-like"/>
    <property type="match status" value="1"/>
</dbReference>
<dbReference type="Gene3D" id="3.50.50.60">
    <property type="entry name" value="FAD/NAD(P)-binding domain"/>
    <property type="match status" value="2"/>
</dbReference>
<feature type="domain" description="2,6-dihydroxypyridine 3-monooxygenase substrate binding" evidence="2">
    <location>
        <begin position="172"/>
        <end position="299"/>
    </location>
</feature>
<dbReference type="SUPFAM" id="SSF54373">
    <property type="entry name" value="FAD-linked reductases, C-terminal domain"/>
    <property type="match status" value="1"/>
</dbReference>
<sequence length="379" mass="40826">MRATPAGERLSIGIVGGSLGGLFAASLLTRRGHRVTVFERSRTGLERRGAGLVAQQELYDLLHAVGRDAEARVGVVATDRITLARDGRVLTSDPTPQIQVSWDHTYSVFRSLIPPEGYRLGQAVATVHDRDQGATVETVTGELHEFDLVVGADGLRSVTRHVVAPDDDRNRYAGYITWRGLIPEAELPAAAARTLLGRFAFYSGPEVHMLGYLVPGADGETEPGARRYSWVWYRSMSEHELADLMQLTHRPAGSSSTAPGDLPSELRERLLAEAEQLLPPPFAAAVAAEPRPFMQAIYDYVPPRMTSGRIALLGDAAAVVRPHTARGAAKAAGDALALAAGLDLGLGVDAALSQYEAERLPIARAISDYGRRIARSLQL</sequence>
<evidence type="ECO:0000259" key="1">
    <source>
        <dbReference type="Pfam" id="PF01494"/>
    </source>
</evidence>
<dbReference type="InterPro" id="IPR053212">
    <property type="entry name" value="DHP_3-monooxygenase"/>
</dbReference>